<proteinExistence type="inferred from homology"/>
<feature type="domain" description="Ketoreductase" evidence="4">
    <location>
        <begin position="10"/>
        <end position="195"/>
    </location>
</feature>
<dbReference type="EMBL" id="VFFF01000004">
    <property type="protein sequence ID" value="TNY30734.1"/>
    <property type="molecule type" value="Genomic_DNA"/>
</dbReference>
<evidence type="ECO:0000313" key="6">
    <source>
        <dbReference type="Proteomes" id="UP000314011"/>
    </source>
</evidence>
<dbReference type="PROSITE" id="PS00061">
    <property type="entry name" value="ADH_SHORT"/>
    <property type="match status" value="1"/>
</dbReference>
<reference evidence="5 6" key="1">
    <citation type="submission" date="2019-06" db="EMBL/GenBank/DDBJ databases">
        <title>Genome of new Rhodobacteraceae sp. SM1903.</title>
        <authorList>
            <person name="Ren X."/>
        </authorList>
    </citation>
    <scope>NUCLEOTIDE SEQUENCE [LARGE SCALE GENOMIC DNA]</scope>
    <source>
        <strain evidence="5 6">SM1903</strain>
    </source>
</reference>
<dbReference type="InterPro" id="IPR057326">
    <property type="entry name" value="KR_dom"/>
</dbReference>
<evidence type="ECO:0000256" key="3">
    <source>
        <dbReference type="RuleBase" id="RU000363"/>
    </source>
</evidence>
<keyword evidence="2" id="KW-0560">Oxidoreductase</keyword>
<protein>
    <submittedName>
        <fullName evidence="5">SDR family NAD(P)-dependent oxidoreductase</fullName>
    </submittedName>
</protein>
<dbReference type="PANTHER" id="PTHR43008">
    <property type="entry name" value="BENZIL REDUCTASE"/>
    <property type="match status" value="1"/>
</dbReference>
<keyword evidence="6" id="KW-1185">Reference proteome</keyword>
<dbReference type="SUPFAM" id="SSF51735">
    <property type="entry name" value="NAD(P)-binding Rossmann-fold domains"/>
    <property type="match status" value="1"/>
</dbReference>
<dbReference type="PRINTS" id="PR00080">
    <property type="entry name" value="SDRFAMILY"/>
</dbReference>
<dbReference type="Pfam" id="PF00106">
    <property type="entry name" value="adh_short"/>
    <property type="match status" value="1"/>
</dbReference>
<dbReference type="PANTHER" id="PTHR43008:SF7">
    <property type="entry name" value="SHORT CHAIN DEHYDROGENASE_REDUCTASE (AFU_ORTHOLOGUE AFUA_2G00830)"/>
    <property type="match status" value="1"/>
</dbReference>
<sequence>MTHPAIEAGKVAIITGGASGIGLAAAKRLGGAGMKIVLVDLAGERLEQAVAELRNDGIEAVAVGGDVSERATHEAAKAAADGLGATSILMSNAGIGGEGQILGSEAAWQRTLGTNIWGSVHAVQVNLPDMIASVGPAAVICTGSKQGITLPPGDTAYNVSKAALRAFTESLSHDLVTDTGGRVTAHLLIPGWTFTGLTAADPGAEKPAGAWTADQVADYMIEGMDRGDFYLLCPDNDVDRPTDEKRMLWHAGDIVENRPALSRWHPDHAAAFDAFMKG</sequence>
<evidence type="ECO:0000259" key="4">
    <source>
        <dbReference type="SMART" id="SM00822"/>
    </source>
</evidence>
<dbReference type="CDD" id="cd05233">
    <property type="entry name" value="SDR_c"/>
    <property type="match status" value="1"/>
</dbReference>
<dbReference type="SMART" id="SM00822">
    <property type="entry name" value="PKS_KR"/>
    <property type="match status" value="1"/>
</dbReference>
<name>A0A5C5G7P4_9RHOB</name>
<evidence type="ECO:0000256" key="2">
    <source>
        <dbReference type="ARBA" id="ARBA00023002"/>
    </source>
</evidence>
<gene>
    <name evidence="5" type="ORF">FHY64_19350</name>
</gene>
<dbReference type="PRINTS" id="PR00081">
    <property type="entry name" value="GDHRDH"/>
</dbReference>
<evidence type="ECO:0000313" key="5">
    <source>
        <dbReference type="EMBL" id="TNY30734.1"/>
    </source>
</evidence>
<comment type="similarity">
    <text evidence="1 3">Belongs to the short-chain dehydrogenases/reductases (SDR) family.</text>
</comment>
<organism evidence="5 6">
    <name type="scientific">Pelagovum pacificum</name>
    <dbReference type="NCBI Taxonomy" id="2588711"/>
    <lineage>
        <taxon>Bacteria</taxon>
        <taxon>Pseudomonadati</taxon>
        <taxon>Pseudomonadota</taxon>
        <taxon>Alphaproteobacteria</taxon>
        <taxon>Rhodobacterales</taxon>
        <taxon>Paracoccaceae</taxon>
        <taxon>Pelagovum</taxon>
    </lineage>
</organism>
<dbReference type="RefSeq" id="WP_140197529.1">
    <property type="nucleotide sequence ID" value="NZ_CP065915.1"/>
</dbReference>
<dbReference type="OrthoDB" id="4690547at2"/>
<comment type="caution">
    <text evidence="5">The sequence shown here is derived from an EMBL/GenBank/DDBJ whole genome shotgun (WGS) entry which is preliminary data.</text>
</comment>
<dbReference type="Proteomes" id="UP000314011">
    <property type="component" value="Unassembled WGS sequence"/>
</dbReference>
<dbReference type="InterPro" id="IPR020904">
    <property type="entry name" value="Sc_DH/Rdtase_CS"/>
</dbReference>
<dbReference type="InterPro" id="IPR002347">
    <property type="entry name" value="SDR_fam"/>
</dbReference>
<dbReference type="InterPro" id="IPR036291">
    <property type="entry name" value="NAD(P)-bd_dom_sf"/>
</dbReference>
<accession>A0A5C5G7P4</accession>
<dbReference type="GO" id="GO:0050664">
    <property type="term" value="F:oxidoreductase activity, acting on NAD(P)H, oxygen as acceptor"/>
    <property type="evidence" value="ECO:0007669"/>
    <property type="project" value="TreeGrafter"/>
</dbReference>
<dbReference type="Gene3D" id="3.40.50.720">
    <property type="entry name" value="NAD(P)-binding Rossmann-like Domain"/>
    <property type="match status" value="1"/>
</dbReference>
<evidence type="ECO:0000256" key="1">
    <source>
        <dbReference type="ARBA" id="ARBA00006484"/>
    </source>
</evidence>
<dbReference type="AlphaFoldDB" id="A0A5C5G7P4"/>